<dbReference type="RefSeq" id="WP_310311027.1">
    <property type="nucleotide sequence ID" value="NZ_JAVDWU010000001.1"/>
</dbReference>
<feature type="domain" description="Amidase" evidence="1">
    <location>
        <begin position="50"/>
        <end position="483"/>
    </location>
</feature>
<organism evidence="2 3">
    <name type="scientific">Hydrogenophaga palleronii</name>
    <dbReference type="NCBI Taxonomy" id="65655"/>
    <lineage>
        <taxon>Bacteria</taxon>
        <taxon>Pseudomonadati</taxon>
        <taxon>Pseudomonadota</taxon>
        <taxon>Betaproteobacteria</taxon>
        <taxon>Burkholderiales</taxon>
        <taxon>Comamonadaceae</taxon>
        <taxon>Hydrogenophaga</taxon>
    </lineage>
</organism>
<keyword evidence="2" id="KW-0378">Hydrolase</keyword>
<dbReference type="SUPFAM" id="SSF75304">
    <property type="entry name" value="Amidase signature (AS) enzymes"/>
    <property type="match status" value="1"/>
</dbReference>
<dbReference type="EC" id="3.5.1.86" evidence="2"/>
<protein>
    <submittedName>
        <fullName evidence="2">Mandelamide amidase</fullName>
        <ecNumber evidence="2">3.5.1.86</ecNumber>
    </submittedName>
</protein>
<dbReference type="Gene3D" id="3.90.1300.10">
    <property type="entry name" value="Amidase signature (AS) domain"/>
    <property type="match status" value="1"/>
</dbReference>
<gene>
    <name evidence="2" type="ORF">J2W49_000370</name>
</gene>
<dbReference type="InterPro" id="IPR036928">
    <property type="entry name" value="AS_sf"/>
</dbReference>
<dbReference type="InterPro" id="IPR023631">
    <property type="entry name" value="Amidase_dom"/>
</dbReference>
<evidence type="ECO:0000259" key="1">
    <source>
        <dbReference type="Pfam" id="PF01425"/>
    </source>
</evidence>
<accession>A0ABU1WHG6</accession>
<sequence>MRQFLVSIWVGPLVLAGCAGTGGPVPDLTSLTASEAAAAVCSGRVSSETLTRAYLARAKARTALNAFVTLDEAGALTAARQADARLASGAPCLPLQGVPVVVKDNIEAAGLPTTAGTPALKGFVPKADAPVLQKLRDAGAVLLGKTNMHELAFGISGFNANFNTGPQPGVRNAYDPSKMSGGSSSGTAVAVGARMAPAGLGTDTGGSVRLPCALNGCASLRPTMGRYDQTGIAPISHTRDTAGPMAVSMNDVALLDRVIAGGDAVSAANLQGVRLGVVPDFMANLDVDTRGAFDAAIQRLQAAGVTVVPVAMPRLMEFNGLVGFPVAMFEAHDDMVRYLRERGTGVILPQLVAGITSPDVKGTYEALVMPRKLPAPPPANLVDAEPAYRAALATHRPALIRLYTDTFALHRLDALVFPTVPQVAPDAGPQSSSLETFGLFIQNTDPGSNAGLPGVQVPIGLGATSRLPVGMELDGPAGSDRRLMALGMAIEQLLGRVPPGR</sequence>
<name>A0ABU1WHG6_9BURK</name>
<dbReference type="PROSITE" id="PS00571">
    <property type="entry name" value="AMIDASES"/>
    <property type="match status" value="1"/>
</dbReference>
<keyword evidence="3" id="KW-1185">Reference proteome</keyword>
<dbReference type="NCBIfam" id="NF005688">
    <property type="entry name" value="PRK07488.1"/>
    <property type="match status" value="1"/>
</dbReference>
<dbReference type="EMBL" id="JAVDWU010000001">
    <property type="protein sequence ID" value="MDR7148442.1"/>
    <property type="molecule type" value="Genomic_DNA"/>
</dbReference>
<dbReference type="Proteomes" id="UP001265700">
    <property type="component" value="Unassembled WGS sequence"/>
</dbReference>
<evidence type="ECO:0000313" key="2">
    <source>
        <dbReference type="EMBL" id="MDR7148442.1"/>
    </source>
</evidence>
<dbReference type="InterPro" id="IPR000120">
    <property type="entry name" value="Amidase"/>
</dbReference>
<dbReference type="PROSITE" id="PS51257">
    <property type="entry name" value="PROKAR_LIPOPROTEIN"/>
    <property type="match status" value="1"/>
</dbReference>
<dbReference type="PANTHER" id="PTHR11895:SF151">
    <property type="entry name" value="GLUTAMYL-TRNA(GLN) AMIDOTRANSFERASE SUBUNIT A"/>
    <property type="match status" value="1"/>
</dbReference>
<evidence type="ECO:0000313" key="3">
    <source>
        <dbReference type="Proteomes" id="UP001265700"/>
    </source>
</evidence>
<dbReference type="PANTHER" id="PTHR11895">
    <property type="entry name" value="TRANSAMIDASE"/>
    <property type="match status" value="1"/>
</dbReference>
<dbReference type="Pfam" id="PF01425">
    <property type="entry name" value="Amidase"/>
    <property type="match status" value="1"/>
</dbReference>
<comment type="caution">
    <text evidence="2">The sequence shown here is derived from an EMBL/GenBank/DDBJ whole genome shotgun (WGS) entry which is preliminary data.</text>
</comment>
<dbReference type="InterPro" id="IPR020556">
    <property type="entry name" value="Amidase_CS"/>
</dbReference>
<reference evidence="2 3" key="1">
    <citation type="submission" date="2023-07" db="EMBL/GenBank/DDBJ databases">
        <title>Sorghum-associated microbial communities from plants grown in Nebraska, USA.</title>
        <authorList>
            <person name="Schachtman D."/>
        </authorList>
    </citation>
    <scope>NUCLEOTIDE SEQUENCE [LARGE SCALE GENOMIC DNA]</scope>
    <source>
        <strain evidence="2 3">4249</strain>
    </source>
</reference>
<proteinExistence type="predicted"/>
<dbReference type="GO" id="GO:0050537">
    <property type="term" value="F:mandelamide amidase activity"/>
    <property type="evidence" value="ECO:0007669"/>
    <property type="project" value="UniProtKB-EC"/>
</dbReference>